<name>A0A1G7RHY1_RHOCA</name>
<dbReference type="InterPro" id="IPR054612">
    <property type="entry name" value="Phage_capsid-like_C"/>
</dbReference>
<dbReference type="AlphaFoldDB" id="A0A1G7RHY1"/>
<accession>A0A1G7RHY1</accession>
<gene>
    <name evidence="3" type="ORF">SAMN04244550_03417</name>
</gene>
<dbReference type="SUPFAM" id="SSF56563">
    <property type="entry name" value="Major capsid protein gp5"/>
    <property type="match status" value="1"/>
</dbReference>
<dbReference type="RefSeq" id="WP_074556021.1">
    <property type="nucleotide sequence ID" value="NZ_CP119563.1"/>
</dbReference>
<evidence type="ECO:0000313" key="4">
    <source>
        <dbReference type="Proteomes" id="UP000183812"/>
    </source>
</evidence>
<reference evidence="3 4" key="1">
    <citation type="submission" date="2016-10" db="EMBL/GenBank/DDBJ databases">
        <authorList>
            <person name="de Groot N.N."/>
        </authorList>
    </citation>
    <scope>NUCLEOTIDE SEQUENCE [LARGE SCALE GENOMIC DNA]</scope>
    <source>
        <strain evidence="4">DSM 938 / 37b4</strain>
    </source>
</reference>
<sequence length="445" mass="45669">MTIDDLRRARKAAADGMAERAEALAALEAAETPDAAAISAAETAFAAAQGAFEAADKQVKRAEAVEAAQAAAAGPGDTDPGATPGATLGAVPAPGAAAVPKDPAHKGIEVGLIVGALAAQKGDLGRAVAQLERAGFGQVAAALNATDATAGGVTVPRPLAADLIAMLRPRVVMRRAGARVVPMPAGQLRKARQAGSASAGYGGETVAPRASAPGFEAVDQSFKKLRALVPISNSLLSYSSLQMGALVRDDLLKVMGAREDLAFLRGDGTNEAPKGARNWIPAGHWLGAVAGTDALAIDKALRKLVSLVEDANILMVTPGWIMRPGAKNFLAALKDLHGNALYPSIDARGELMGFPIHTTTQLPNNLGAGANETEVMFADFSYLVIGESGLLRIAQSTEAAYLDANGEMQSAFANDQTLMRAIAEHDFAPEHEVAIAGLQGIGWAL</sequence>
<dbReference type="OrthoDB" id="6982310at2"/>
<dbReference type="NCBIfam" id="TIGR01554">
    <property type="entry name" value="major_cap_HK97"/>
    <property type="match status" value="1"/>
</dbReference>
<dbReference type="Pfam" id="PF05065">
    <property type="entry name" value="Phage_capsid"/>
    <property type="match status" value="1"/>
</dbReference>
<dbReference type="Proteomes" id="UP000183812">
    <property type="component" value="Unassembled WGS sequence"/>
</dbReference>
<dbReference type="InterPro" id="IPR024455">
    <property type="entry name" value="Phage_capsid"/>
</dbReference>
<evidence type="ECO:0000313" key="3">
    <source>
        <dbReference type="EMBL" id="SDG10234.1"/>
    </source>
</evidence>
<organism evidence="3 4">
    <name type="scientific">Rhodobacter capsulatus</name>
    <name type="common">Rhodopseudomonas capsulata</name>
    <dbReference type="NCBI Taxonomy" id="1061"/>
    <lineage>
        <taxon>Bacteria</taxon>
        <taxon>Pseudomonadati</taxon>
        <taxon>Pseudomonadota</taxon>
        <taxon>Alphaproteobacteria</taxon>
        <taxon>Rhodobacterales</taxon>
        <taxon>Rhodobacter group</taxon>
        <taxon>Rhodobacter</taxon>
    </lineage>
</organism>
<comment type="subcellular location">
    <subcellularLocation>
        <location evidence="1">Virion</location>
    </subcellularLocation>
</comment>
<protein>
    <submittedName>
        <fullName evidence="3">Phage major capsid protein, HK97 family</fullName>
    </submittedName>
</protein>
<dbReference type="EMBL" id="FNAY01000030">
    <property type="protein sequence ID" value="SDG10234.1"/>
    <property type="molecule type" value="Genomic_DNA"/>
</dbReference>
<feature type="domain" description="Phage capsid-like C-terminal" evidence="2">
    <location>
        <begin position="151"/>
        <end position="439"/>
    </location>
</feature>
<evidence type="ECO:0000256" key="1">
    <source>
        <dbReference type="ARBA" id="ARBA00004328"/>
    </source>
</evidence>
<evidence type="ECO:0000259" key="2">
    <source>
        <dbReference type="Pfam" id="PF05065"/>
    </source>
</evidence>
<dbReference type="Gene3D" id="3.30.2400.10">
    <property type="entry name" value="Major capsid protein gp5"/>
    <property type="match status" value="1"/>
</dbReference>
<proteinExistence type="predicted"/>